<comment type="caution">
    <text evidence="7">The sequence shown here is derived from an EMBL/GenBank/DDBJ whole genome shotgun (WGS) entry which is preliminary data.</text>
</comment>
<keyword evidence="8" id="KW-1185">Reference proteome</keyword>
<dbReference type="AlphaFoldDB" id="A0A934PW29"/>
<dbReference type="InterPro" id="IPR009908">
    <property type="entry name" value="Methylamine_util_MauE"/>
</dbReference>
<evidence type="ECO:0000259" key="6">
    <source>
        <dbReference type="Pfam" id="PF07291"/>
    </source>
</evidence>
<dbReference type="EMBL" id="JAEHFW010000002">
    <property type="protein sequence ID" value="MBK0380068.1"/>
    <property type="molecule type" value="Genomic_DNA"/>
</dbReference>
<evidence type="ECO:0000313" key="7">
    <source>
        <dbReference type="EMBL" id="MBK0380068.1"/>
    </source>
</evidence>
<keyword evidence="2 5" id="KW-0812">Transmembrane</keyword>
<evidence type="ECO:0000256" key="4">
    <source>
        <dbReference type="ARBA" id="ARBA00023136"/>
    </source>
</evidence>
<sequence>MESMIFKKQSFYFSELTKDRIVVSIRLACMFLFLYTAYAKVIDHDRFLKGLSNVHLVSGFAFYIAWLVPITETLTFILLLIPQSAKLGLYLFVLLMILFTIYIISALIWEKDLPCLCGGAIEKLTWIQHIWFNLAFILLAIFAIRLLGSKYIIKKQIK</sequence>
<feature type="transmembrane region" description="Helical" evidence="5">
    <location>
        <begin position="60"/>
        <end position="81"/>
    </location>
</feature>
<dbReference type="GO" id="GO:0016020">
    <property type="term" value="C:membrane"/>
    <property type="evidence" value="ECO:0007669"/>
    <property type="project" value="UniProtKB-SubCell"/>
</dbReference>
<evidence type="ECO:0000313" key="8">
    <source>
        <dbReference type="Proteomes" id="UP000613193"/>
    </source>
</evidence>
<keyword evidence="3 5" id="KW-1133">Transmembrane helix</keyword>
<dbReference type="Proteomes" id="UP000613193">
    <property type="component" value="Unassembled WGS sequence"/>
</dbReference>
<keyword evidence="4 5" id="KW-0472">Membrane</keyword>
<evidence type="ECO:0000256" key="1">
    <source>
        <dbReference type="ARBA" id="ARBA00004141"/>
    </source>
</evidence>
<feature type="domain" description="Methylamine utilisation protein MauE" evidence="6">
    <location>
        <begin position="20"/>
        <end position="144"/>
    </location>
</feature>
<dbReference type="Pfam" id="PF07291">
    <property type="entry name" value="MauE"/>
    <property type="match status" value="1"/>
</dbReference>
<feature type="transmembrane region" description="Helical" evidence="5">
    <location>
        <begin position="21"/>
        <end position="40"/>
    </location>
</feature>
<evidence type="ECO:0000256" key="3">
    <source>
        <dbReference type="ARBA" id="ARBA00022989"/>
    </source>
</evidence>
<feature type="transmembrane region" description="Helical" evidence="5">
    <location>
        <begin position="88"/>
        <end position="109"/>
    </location>
</feature>
<feature type="transmembrane region" description="Helical" evidence="5">
    <location>
        <begin position="129"/>
        <end position="148"/>
    </location>
</feature>
<proteinExistence type="predicted"/>
<dbReference type="RefSeq" id="WP_200066599.1">
    <property type="nucleotide sequence ID" value="NZ_JAEHFW010000002.1"/>
</dbReference>
<organism evidence="7 8">
    <name type="scientific">Mucilaginibacter segetis</name>
    <dbReference type="NCBI Taxonomy" id="2793071"/>
    <lineage>
        <taxon>Bacteria</taxon>
        <taxon>Pseudomonadati</taxon>
        <taxon>Bacteroidota</taxon>
        <taxon>Sphingobacteriia</taxon>
        <taxon>Sphingobacteriales</taxon>
        <taxon>Sphingobacteriaceae</taxon>
        <taxon>Mucilaginibacter</taxon>
    </lineage>
</organism>
<dbReference type="GO" id="GO:0030416">
    <property type="term" value="P:methylamine metabolic process"/>
    <property type="evidence" value="ECO:0007669"/>
    <property type="project" value="InterPro"/>
</dbReference>
<name>A0A934PW29_9SPHI</name>
<comment type="subcellular location">
    <subcellularLocation>
        <location evidence="1">Membrane</location>
        <topology evidence="1">Multi-pass membrane protein</topology>
    </subcellularLocation>
</comment>
<protein>
    <recommendedName>
        <fullName evidence="6">Methylamine utilisation protein MauE domain-containing protein</fullName>
    </recommendedName>
</protein>
<gene>
    <name evidence="7" type="ORF">I5M19_12160</name>
</gene>
<accession>A0A934PW29</accession>
<reference evidence="7" key="1">
    <citation type="submission" date="2020-12" db="EMBL/GenBank/DDBJ databases">
        <title>Bacterial novel species Mucilaginibacter sp. SD-g isolated from soil.</title>
        <authorList>
            <person name="Jung H.-Y."/>
        </authorList>
    </citation>
    <scope>NUCLEOTIDE SEQUENCE</scope>
    <source>
        <strain evidence="7">SD-g</strain>
    </source>
</reference>
<evidence type="ECO:0000256" key="2">
    <source>
        <dbReference type="ARBA" id="ARBA00022692"/>
    </source>
</evidence>
<evidence type="ECO:0000256" key="5">
    <source>
        <dbReference type="SAM" id="Phobius"/>
    </source>
</evidence>